<feature type="region of interest" description="Disordered" evidence="7">
    <location>
        <begin position="1"/>
        <end position="44"/>
    </location>
</feature>
<evidence type="ECO:0000256" key="4">
    <source>
        <dbReference type="ARBA" id="ARBA00023015"/>
    </source>
</evidence>
<dbReference type="Proteomes" id="UP000011777">
    <property type="component" value="Unassembled WGS sequence"/>
</dbReference>
<dbReference type="GO" id="GO:0008270">
    <property type="term" value="F:zinc ion binding"/>
    <property type="evidence" value="ECO:0007669"/>
    <property type="project" value="UniProtKB-KW"/>
</dbReference>
<evidence type="ECO:0000256" key="7">
    <source>
        <dbReference type="SAM" id="MobiDB-lite"/>
    </source>
</evidence>
<dbReference type="Pfam" id="PF00320">
    <property type="entry name" value="GATA"/>
    <property type="match status" value="1"/>
</dbReference>
<dbReference type="HOGENOM" id="CLU_731585_0_0_1"/>
<organism evidence="9 10">
    <name type="scientific">Candida maltosa (strain Xu316)</name>
    <name type="common">Yeast</name>
    <dbReference type="NCBI Taxonomy" id="1245528"/>
    <lineage>
        <taxon>Eukaryota</taxon>
        <taxon>Fungi</taxon>
        <taxon>Dikarya</taxon>
        <taxon>Ascomycota</taxon>
        <taxon>Saccharomycotina</taxon>
        <taxon>Pichiomycetes</taxon>
        <taxon>Debaryomycetaceae</taxon>
        <taxon>Candida/Lodderomyces clade</taxon>
        <taxon>Candida</taxon>
    </lineage>
</organism>
<dbReference type="PANTHER" id="PTHR47172:SF24">
    <property type="entry name" value="GATA ZINC FINGER DOMAIN-CONTAINING PROTEIN 14-RELATED"/>
    <property type="match status" value="1"/>
</dbReference>
<feature type="compositionally biased region" description="Polar residues" evidence="7">
    <location>
        <begin position="97"/>
        <end position="106"/>
    </location>
</feature>
<evidence type="ECO:0000256" key="5">
    <source>
        <dbReference type="ARBA" id="ARBA00023163"/>
    </source>
</evidence>
<dbReference type="GO" id="GO:0006355">
    <property type="term" value="P:regulation of DNA-templated transcription"/>
    <property type="evidence" value="ECO:0007669"/>
    <property type="project" value="InterPro"/>
</dbReference>
<evidence type="ECO:0000256" key="1">
    <source>
        <dbReference type="ARBA" id="ARBA00022723"/>
    </source>
</evidence>
<comment type="caution">
    <text evidence="9">The sequence shown here is derived from an EMBL/GenBank/DDBJ whole genome shotgun (WGS) entry which is preliminary data.</text>
</comment>
<feature type="compositionally biased region" description="Low complexity" evidence="7">
    <location>
        <begin position="32"/>
        <end position="44"/>
    </location>
</feature>
<dbReference type="eggNOG" id="KOG1601">
    <property type="taxonomic scope" value="Eukaryota"/>
</dbReference>
<sequence length="378" mass="41444">MSTTTTTPIRLPSISELTSRNTSISQFSPRLTTPTTSTSSSTATRILPSISSSPKVVSATSPFKYQPLQPSSTNYTTNAASHQINGLPRITSPALPPSSTNNTKSLQPLPPASSINRVINTPPQQQQHPSISASTSPSINHQYYQYQQPPPPPPQPVQQQQPVQVFQQPQSSPIQQQYIPTQQYYSQPIYYQGPPPPPGTIMTMVPQPQHQQHQQAAYVQQTSGPVSVTPEIVNKPTNKCHRCGTTETPEWRRGPKGVRTLCNACGLFHAKLVKRKGAALAAEEVLNNKVTKGKNGRRISIKKHLLNESLKNNSSHLLHNNGEIPNYYNPNHYQPQPIQQQVIPGKIHGVALPPPLGYGQPPIYTNTAGASQIPLIRH</sequence>
<feature type="compositionally biased region" description="Polar residues" evidence="7">
    <location>
        <begin position="15"/>
        <end position="31"/>
    </location>
</feature>
<evidence type="ECO:0000259" key="8">
    <source>
        <dbReference type="PROSITE" id="PS50114"/>
    </source>
</evidence>
<keyword evidence="4" id="KW-0805">Transcription regulation</keyword>
<proteinExistence type="predicted"/>
<evidence type="ECO:0000256" key="3">
    <source>
        <dbReference type="ARBA" id="ARBA00022833"/>
    </source>
</evidence>
<keyword evidence="10" id="KW-1185">Reference proteome</keyword>
<dbReference type="GO" id="GO:0043565">
    <property type="term" value="F:sequence-specific DNA binding"/>
    <property type="evidence" value="ECO:0007669"/>
    <property type="project" value="InterPro"/>
</dbReference>
<reference evidence="9 10" key="1">
    <citation type="submission" date="2013-02" db="EMBL/GenBank/DDBJ databases">
        <title>Genome sequence of Candida maltosa Xu316, a potential industrial strain for xylitol and ethanol production.</title>
        <authorList>
            <person name="Yu J."/>
            <person name="Wang Q."/>
            <person name="Geng X."/>
            <person name="Bao W."/>
            <person name="He P."/>
            <person name="Cai J."/>
        </authorList>
    </citation>
    <scope>NUCLEOTIDE SEQUENCE [LARGE SCALE GENOMIC DNA]</scope>
    <source>
        <strain evidence="10">Xu316</strain>
    </source>
</reference>
<dbReference type="Gene3D" id="3.30.50.10">
    <property type="entry name" value="Erythroid Transcription Factor GATA-1, subunit A"/>
    <property type="match status" value="1"/>
</dbReference>
<dbReference type="PANTHER" id="PTHR47172">
    <property type="entry name" value="OS01G0976800 PROTEIN"/>
    <property type="match status" value="1"/>
</dbReference>
<keyword evidence="2 6" id="KW-0863">Zinc-finger</keyword>
<evidence type="ECO:0000256" key="6">
    <source>
        <dbReference type="PROSITE-ProRule" id="PRU00094"/>
    </source>
</evidence>
<feature type="domain" description="GATA-type" evidence="8">
    <location>
        <begin position="234"/>
        <end position="289"/>
    </location>
</feature>
<protein>
    <recommendedName>
        <fullName evidence="8">GATA-type domain-containing protein</fullName>
    </recommendedName>
</protein>
<evidence type="ECO:0000256" key="2">
    <source>
        <dbReference type="ARBA" id="ARBA00022771"/>
    </source>
</evidence>
<dbReference type="SUPFAM" id="SSF57716">
    <property type="entry name" value="Glucocorticoid receptor-like (DNA-binding domain)"/>
    <property type="match status" value="1"/>
</dbReference>
<dbReference type="EMBL" id="AOGT01001379">
    <property type="protein sequence ID" value="EMG47776.1"/>
    <property type="molecule type" value="Genomic_DNA"/>
</dbReference>
<dbReference type="OMA" id="THQGHII"/>
<evidence type="ECO:0000313" key="10">
    <source>
        <dbReference type="Proteomes" id="UP000011777"/>
    </source>
</evidence>
<feature type="compositionally biased region" description="Polar residues" evidence="7">
    <location>
        <begin position="113"/>
        <end position="141"/>
    </location>
</feature>
<keyword evidence="5" id="KW-0804">Transcription</keyword>
<dbReference type="InterPro" id="IPR000679">
    <property type="entry name" value="Znf_GATA"/>
</dbReference>
<dbReference type="InterPro" id="IPR013088">
    <property type="entry name" value="Znf_NHR/GATA"/>
</dbReference>
<name>M3IMZ9_CANMX</name>
<feature type="compositionally biased region" description="Low complexity" evidence="7">
    <location>
        <begin position="157"/>
        <end position="171"/>
    </location>
</feature>
<feature type="region of interest" description="Disordered" evidence="7">
    <location>
        <begin position="87"/>
        <end position="171"/>
    </location>
</feature>
<dbReference type="STRING" id="1245528.M3IMZ9"/>
<dbReference type="PROSITE" id="PS50114">
    <property type="entry name" value="GATA_ZN_FINGER_2"/>
    <property type="match status" value="1"/>
</dbReference>
<gene>
    <name evidence="9" type="ORF">G210_1773</name>
</gene>
<keyword evidence="3" id="KW-0862">Zinc</keyword>
<keyword evidence="1" id="KW-0479">Metal-binding</keyword>
<accession>M3IMZ9</accession>
<evidence type="ECO:0000313" key="9">
    <source>
        <dbReference type="EMBL" id="EMG47776.1"/>
    </source>
</evidence>
<dbReference type="AlphaFoldDB" id="M3IMZ9"/>
<dbReference type="OrthoDB" id="2162994at2759"/>
<dbReference type="CDD" id="cd00202">
    <property type="entry name" value="ZnF_GATA"/>
    <property type="match status" value="1"/>
</dbReference>
<dbReference type="SMART" id="SM00401">
    <property type="entry name" value="ZnF_GATA"/>
    <property type="match status" value="1"/>
</dbReference>